<dbReference type="GO" id="GO:0006816">
    <property type="term" value="P:calcium ion transport"/>
    <property type="evidence" value="ECO:0007669"/>
    <property type="project" value="UniProtKB-KW"/>
</dbReference>
<dbReference type="PANTHER" id="PTHR12266:SF0">
    <property type="entry name" value="MITOCHONDRIAL SODIUM_CALCIUM EXCHANGER PROTEIN"/>
    <property type="match status" value="1"/>
</dbReference>
<dbReference type="GO" id="GO:0015297">
    <property type="term" value="F:antiporter activity"/>
    <property type="evidence" value="ECO:0007669"/>
    <property type="project" value="UniProtKB-KW"/>
</dbReference>
<evidence type="ECO:0000259" key="9">
    <source>
        <dbReference type="Pfam" id="PF01699"/>
    </source>
</evidence>
<dbReference type="AlphaFoldDB" id="A0A1V9XUT2"/>
<dbReference type="GO" id="GO:0016020">
    <property type="term" value="C:membrane"/>
    <property type="evidence" value="ECO:0007669"/>
    <property type="project" value="UniProtKB-SubCell"/>
</dbReference>
<evidence type="ECO:0000256" key="5">
    <source>
        <dbReference type="ARBA" id="ARBA00022692"/>
    </source>
</evidence>
<feature type="domain" description="Sodium/calcium exchanger membrane region" evidence="9">
    <location>
        <begin position="412"/>
        <end position="561"/>
    </location>
</feature>
<gene>
    <name evidence="10" type="ORF">BIW11_07218</name>
</gene>
<feature type="transmembrane region" description="Helical" evidence="8">
    <location>
        <begin position="110"/>
        <end position="130"/>
    </location>
</feature>
<feature type="transmembrane region" description="Helical" evidence="8">
    <location>
        <begin position="195"/>
        <end position="215"/>
    </location>
</feature>
<dbReference type="InterPro" id="IPR051359">
    <property type="entry name" value="CaCA_antiporter"/>
</dbReference>
<keyword evidence="4" id="KW-0106">Calcium</keyword>
<evidence type="ECO:0000256" key="6">
    <source>
        <dbReference type="ARBA" id="ARBA00022989"/>
    </source>
</evidence>
<feature type="transmembrane region" description="Helical" evidence="8">
    <location>
        <begin position="543"/>
        <end position="562"/>
    </location>
</feature>
<feature type="transmembrane region" description="Helical" evidence="8">
    <location>
        <begin position="286"/>
        <end position="307"/>
    </location>
</feature>
<feature type="transmembrane region" description="Helical" evidence="8">
    <location>
        <begin position="446"/>
        <end position="468"/>
    </location>
</feature>
<comment type="caution">
    <text evidence="10">The sequence shown here is derived from an EMBL/GenBank/DDBJ whole genome shotgun (WGS) entry which is preliminary data.</text>
</comment>
<feature type="transmembrane region" description="Helical" evidence="8">
    <location>
        <begin position="405"/>
        <end position="426"/>
    </location>
</feature>
<feature type="transmembrane region" description="Helical" evidence="8">
    <location>
        <begin position="72"/>
        <end position="98"/>
    </location>
</feature>
<keyword evidence="4" id="KW-0109">Calcium transport</keyword>
<feature type="transmembrane region" description="Helical" evidence="8">
    <location>
        <begin position="142"/>
        <end position="160"/>
    </location>
</feature>
<evidence type="ECO:0000256" key="3">
    <source>
        <dbReference type="ARBA" id="ARBA00022449"/>
    </source>
</evidence>
<evidence type="ECO:0000313" key="11">
    <source>
        <dbReference type="Proteomes" id="UP000192247"/>
    </source>
</evidence>
<dbReference type="InterPro" id="IPR044880">
    <property type="entry name" value="NCX_ion-bd_dom_sf"/>
</dbReference>
<keyword evidence="2" id="KW-0813">Transport</keyword>
<keyword evidence="5 8" id="KW-0812">Transmembrane</keyword>
<keyword evidence="7 8" id="KW-0472">Membrane</keyword>
<feature type="transmembrane region" description="Helical" evidence="8">
    <location>
        <begin position="172"/>
        <end position="189"/>
    </location>
</feature>
<dbReference type="PANTHER" id="PTHR12266">
    <property type="entry name" value="NA+/CA2+ K+ INDEPENDENT EXCHANGER"/>
    <property type="match status" value="1"/>
</dbReference>
<proteinExistence type="predicted"/>
<dbReference type="Pfam" id="PF01699">
    <property type="entry name" value="Na_Ca_ex"/>
    <property type="match status" value="2"/>
</dbReference>
<name>A0A1V9XUT2_9ACAR</name>
<feature type="transmembrane region" description="Helical" evidence="8">
    <location>
        <begin position="475"/>
        <end position="498"/>
    </location>
</feature>
<dbReference type="STRING" id="418985.A0A1V9XUT2"/>
<sequence length="565" mass="61021">MEDVAWLFGTELAGSPNQNDSRCSDVWEVATPDRCTFALTVSDCRSGDALLDYVELLYCRWDSLPVSTLLPLIGLFVLCGGLVCALAGGFVSPALVMLKDRFKLDEAKAGATLLTLGNGLPDIMGAVAAVQMGHEGLVVGEVLGGTLFVVGVIVGALYTVGGRAPLGRGFRGMLAFFGVAVIYVGHIYASGVVTGFHIAIGAGTYIAYYIYIFSLPSERERYEMIFDDTLEVNEETPLLKSEKCCNSDGGTLIAAIPPLLKSEANSNGPVCYVFVNDRKNDETRIWSFWTASFSCLETLYEVLAYMFQLPFKLLVPSVPDMEFHLDRDLSSQHTSHSLLSDGSSFPDCKVLVCFDWNQPRFLLFPWLLIAASGLAPANDIALFALLGVLSLLVYRGMFCVLTRPVAETLVTFTGFVLSLCFLHRLTAELVAVVRAMGLCTKLTDEVMGLSILTYGNFVGDISTYIAIVNRGCLQMALTGCISSALMALLFNISLAFSLRLATKGVWLCPLTRSTVTTVLMGAVAMCPVLLALSAVSSKCHSSATSGFCLLCYYAGIMVLLVYTQL</sequence>
<evidence type="ECO:0000256" key="2">
    <source>
        <dbReference type="ARBA" id="ARBA00022448"/>
    </source>
</evidence>
<dbReference type="GO" id="GO:0008324">
    <property type="term" value="F:monoatomic cation transmembrane transporter activity"/>
    <property type="evidence" value="ECO:0007669"/>
    <property type="project" value="TreeGrafter"/>
</dbReference>
<evidence type="ECO:0000256" key="4">
    <source>
        <dbReference type="ARBA" id="ARBA00022568"/>
    </source>
</evidence>
<accession>A0A1V9XUT2</accession>
<reference evidence="10 11" key="1">
    <citation type="journal article" date="2017" name="Gigascience">
        <title>Draft genome of the honey bee ectoparasitic mite, Tropilaelaps mercedesae, is shaped by the parasitic life history.</title>
        <authorList>
            <person name="Dong X."/>
            <person name="Armstrong S.D."/>
            <person name="Xia D."/>
            <person name="Makepeace B.L."/>
            <person name="Darby A.C."/>
            <person name="Kadowaki T."/>
        </authorList>
    </citation>
    <scope>NUCLEOTIDE SEQUENCE [LARGE SCALE GENOMIC DNA]</scope>
    <source>
        <strain evidence="10">Wuxi-XJTLU</strain>
    </source>
</reference>
<keyword evidence="3" id="KW-0050">Antiport</keyword>
<dbReference type="InterPro" id="IPR004837">
    <property type="entry name" value="NaCa_Exmemb"/>
</dbReference>
<dbReference type="Proteomes" id="UP000192247">
    <property type="component" value="Unassembled WGS sequence"/>
</dbReference>
<dbReference type="EMBL" id="MNPL01003766">
    <property type="protein sequence ID" value="OQR77266.1"/>
    <property type="molecule type" value="Genomic_DNA"/>
</dbReference>
<evidence type="ECO:0000256" key="7">
    <source>
        <dbReference type="ARBA" id="ARBA00023136"/>
    </source>
</evidence>
<evidence type="ECO:0000313" key="10">
    <source>
        <dbReference type="EMBL" id="OQR77266.1"/>
    </source>
</evidence>
<feature type="transmembrane region" description="Helical" evidence="8">
    <location>
        <begin position="366"/>
        <end position="393"/>
    </location>
</feature>
<comment type="subcellular location">
    <subcellularLocation>
        <location evidence="1">Membrane</location>
        <topology evidence="1">Multi-pass membrane protein</topology>
    </subcellularLocation>
</comment>
<keyword evidence="11" id="KW-1185">Reference proteome</keyword>
<feature type="domain" description="Sodium/calcium exchanger membrane region" evidence="9">
    <location>
        <begin position="75"/>
        <end position="212"/>
    </location>
</feature>
<dbReference type="OrthoDB" id="407410at2759"/>
<evidence type="ECO:0000256" key="1">
    <source>
        <dbReference type="ARBA" id="ARBA00004141"/>
    </source>
</evidence>
<dbReference type="Gene3D" id="1.20.1420.30">
    <property type="entry name" value="NCX, central ion-binding region"/>
    <property type="match status" value="2"/>
</dbReference>
<keyword evidence="4" id="KW-0406">Ion transport</keyword>
<dbReference type="InParanoid" id="A0A1V9XUT2"/>
<protein>
    <submittedName>
        <fullName evidence="10">Sodium/potassium/calcium exchanger 6-like</fullName>
    </submittedName>
</protein>
<feature type="transmembrane region" description="Helical" evidence="8">
    <location>
        <begin position="518"/>
        <end position="536"/>
    </location>
</feature>
<keyword evidence="6 8" id="KW-1133">Transmembrane helix</keyword>
<evidence type="ECO:0000256" key="8">
    <source>
        <dbReference type="SAM" id="Phobius"/>
    </source>
</evidence>
<organism evidence="10 11">
    <name type="scientific">Tropilaelaps mercedesae</name>
    <dbReference type="NCBI Taxonomy" id="418985"/>
    <lineage>
        <taxon>Eukaryota</taxon>
        <taxon>Metazoa</taxon>
        <taxon>Ecdysozoa</taxon>
        <taxon>Arthropoda</taxon>
        <taxon>Chelicerata</taxon>
        <taxon>Arachnida</taxon>
        <taxon>Acari</taxon>
        <taxon>Parasitiformes</taxon>
        <taxon>Mesostigmata</taxon>
        <taxon>Gamasina</taxon>
        <taxon>Dermanyssoidea</taxon>
        <taxon>Laelapidae</taxon>
        <taxon>Tropilaelaps</taxon>
    </lineage>
</organism>